<feature type="non-terminal residue" evidence="2">
    <location>
        <position position="247"/>
    </location>
</feature>
<dbReference type="Pfam" id="PF16197">
    <property type="entry name" value="KAsynt_C_assoc"/>
    <property type="match status" value="1"/>
</dbReference>
<dbReference type="InterPro" id="IPR001227">
    <property type="entry name" value="Ac_transferase_dom_sf"/>
</dbReference>
<dbReference type="GO" id="GO:0006633">
    <property type="term" value="P:fatty acid biosynthetic process"/>
    <property type="evidence" value="ECO:0007669"/>
    <property type="project" value="TreeGrafter"/>
</dbReference>
<dbReference type="SUPFAM" id="SSF53901">
    <property type="entry name" value="Thiolase-like"/>
    <property type="match status" value="1"/>
</dbReference>
<proteinExistence type="predicted"/>
<dbReference type="AlphaFoldDB" id="C0J6M3"/>
<organism evidence="2">
    <name type="scientific">Trypethelium sp. BCC9790</name>
    <dbReference type="NCBI Taxonomy" id="577463"/>
    <lineage>
        <taxon>Eukaryota</taxon>
        <taxon>Fungi</taxon>
        <taxon>Dikarya</taxon>
        <taxon>Ascomycota</taxon>
        <taxon>Pezizomycotina</taxon>
        <taxon>Dothideomycetes</taxon>
        <taxon>Dothideomycetes incertae sedis</taxon>
        <taxon>Trypetheliales</taxon>
        <taxon>Trypetheliaceae</taxon>
        <taxon>Trypethelium</taxon>
    </lineage>
</organism>
<feature type="domain" description="Ketosynthase family 3 (KS3)" evidence="1">
    <location>
        <begin position="1"/>
        <end position="121"/>
    </location>
</feature>
<dbReference type="CDD" id="cd00833">
    <property type="entry name" value="PKS"/>
    <property type="match status" value="1"/>
</dbReference>
<dbReference type="Pfam" id="PF02801">
    <property type="entry name" value="Ketoacyl-synt_C"/>
    <property type="match status" value="1"/>
</dbReference>
<dbReference type="InterPro" id="IPR020841">
    <property type="entry name" value="PKS_Beta-ketoAc_synthase_dom"/>
</dbReference>
<dbReference type="Gene3D" id="3.30.70.3290">
    <property type="match status" value="1"/>
</dbReference>
<dbReference type="InterPro" id="IPR014031">
    <property type="entry name" value="Ketoacyl_synth_C"/>
</dbReference>
<dbReference type="Gene3D" id="3.40.366.10">
    <property type="entry name" value="Malonyl-Coenzyme A Acyl Carrier Protein, domain 2"/>
    <property type="match status" value="1"/>
</dbReference>
<dbReference type="PROSITE" id="PS52004">
    <property type="entry name" value="KS3_2"/>
    <property type="match status" value="1"/>
</dbReference>
<dbReference type="Gene3D" id="3.40.47.10">
    <property type="match status" value="1"/>
</dbReference>
<dbReference type="PANTHER" id="PTHR43775:SF29">
    <property type="entry name" value="ASPERFURANONE POLYKETIDE SYNTHASE AFOG-RELATED"/>
    <property type="match status" value="1"/>
</dbReference>
<dbReference type="EMBL" id="EU862543">
    <property type="protein sequence ID" value="ACN43300.1"/>
    <property type="molecule type" value="Genomic_DNA"/>
</dbReference>
<reference evidence="2" key="1">
    <citation type="journal article" date="2009" name="Appl. Environ. Microbiol.">
        <title>Insect-specific polyketide synthases (PKSs), potential PKS-nonribosomal peptide synthetase hybrids, and novel PKS clades in tropical fungi.</title>
        <authorList>
            <person name="Amnuaykanjanasin A."/>
            <person name="Phonghanpot S."/>
            <person name="Sengpanich N."/>
            <person name="Cheevadhanarak S."/>
            <person name="Tanticharoen M."/>
        </authorList>
    </citation>
    <scope>NUCLEOTIDE SEQUENCE</scope>
    <source>
        <strain evidence="2">BCC9790</strain>
    </source>
</reference>
<evidence type="ECO:0000313" key="2">
    <source>
        <dbReference type="EMBL" id="ACN43300.1"/>
    </source>
</evidence>
<accession>C0J6M3</accession>
<dbReference type="GO" id="GO:0044550">
    <property type="term" value="P:secondary metabolite biosynthetic process"/>
    <property type="evidence" value="ECO:0007669"/>
    <property type="project" value="TreeGrafter"/>
</dbReference>
<dbReference type="InterPro" id="IPR050091">
    <property type="entry name" value="PKS_NRPS_Biosynth_Enz"/>
</dbReference>
<evidence type="ECO:0000259" key="1">
    <source>
        <dbReference type="PROSITE" id="PS52004"/>
    </source>
</evidence>
<protein>
    <submittedName>
        <fullName evidence="2">Putative polyketide synthase</fullName>
    </submittedName>
</protein>
<dbReference type="InterPro" id="IPR032821">
    <property type="entry name" value="PKS_assoc"/>
</dbReference>
<dbReference type="InterPro" id="IPR016039">
    <property type="entry name" value="Thiolase-like"/>
</dbReference>
<dbReference type="PANTHER" id="PTHR43775">
    <property type="entry name" value="FATTY ACID SYNTHASE"/>
    <property type="match status" value="1"/>
</dbReference>
<dbReference type="GO" id="GO:0004312">
    <property type="term" value="F:fatty acid synthase activity"/>
    <property type="evidence" value="ECO:0007669"/>
    <property type="project" value="TreeGrafter"/>
</dbReference>
<sequence length="247" mass="26626">EAHGTGTPTGDPIEIEAISSVFSESRTPGDPLLIGSVKTNIGHTETSSGLASIIRTALAMERGQIAPSATFKEANPELRLAESNLKVPTQLQSWPDVNGVRRASINNFGYGGANAHVIMESLPSFLASQGHRYNSLGLPQAMNGWHEHMQPRVIALSARDEPAVAAMATNLKEHLESLVDLNDEEAYLDSLAYTLGQRRSKFPWRAATSVKSISDLVSALQGPQMKPKKTASKRNIGFVFSGHGAQW</sequence>
<name>C0J6M3_9PEZI</name>
<dbReference type="SMART" id="SM00825">
    <property type="entry name" value="PKS_KS"/>
    <property type="match status" value="1"/>
</dbReference>
<feature type="non-terminal residue" evidence="2">
    <location>
        <position position="1"/>
    </location>
</feature>